<gene>
    <name evidence="2" type="ORF">PanWU01x14_191640</name>
</gene>
<protein>
    <recommendedName>
        <fullName evidence="4">Transmembrane protein</fullName>
    </recommendedName>
</protein>
<evidence type="ECO:0000256" key="1">
    <source>
        <dbReference type="SAM" id="Phobius"/>
    </source>
</evidence>
<evidence type="ECO:0000313" key="3">
    <source>
        <dbReference type="Proteomes" id="UP000237105"/>
    </source>
</evidence>
<reference evidence="3" key="1">
    <citation type="submission" date="2016-06" db="EMBL/GenBank/DDBJ databases">
        <title>Parallel loss of symbiosis genes in relatives of nitrogen-fixing non-legume Parasponia.</title>
        <authorList>
            <person name="Van Velzen R."/>
            <person name="Holmer R."/>
            <person name="Bu F."/>
            <person name="Rutten L."/>
            <person name="Van Zeijl A."/>
            <person name="Liu W."/>
            <person name="Santuari L."/>
            <person name="Cao Q."/>
            <person name="Sharma T."/>
            <person name="Shen D."/>
            <person name="Roswanjaya Y."/>
            <person name="Wardhani T."/>
            <person name="Kalhor M.S."/>
            <person name="Jansen J."/>
            <person name="Van den Hoogen J."/>
            <person name="Gungor B."/>
            <person name="Hartog M."/>
            <person name="Hontelez J."/>
            <person name="Verver J."/>
            <person name="Yang W.-C."/>
            <person name="Schijlen E."/>
            <person name="Repin R."/>
            <person name="Schilthuizen M."/>
            <person name="Schranz E."/>
            <person name="Heidstra R."/>
            <person name="Miyata K."/>
            <person name="Fedorova E."/>
            <person name="Kohlen W."/>
            <person name="Bisseling T."/>
            <person name="Smit S."/>
            <person name="Geurts R."/>
        </authorList>
    </citation>
    <scope>NUCLEOTIDE SEQUENCE [LARGE SCALE GENOMIC DNA]</scope>
    <source>
        <strain evidence="3">cv. WU1-14</strain>
    </source>
</reference>
<accession>A0A2P5C1J6</accession>
<dbReference type="Proteomes" id="UP000237105">
    <property type="component" value="Unassembled WGS sequence"/>
</dbReference>
<name>A0A2P5C1J6_PARAD</name>
<organism evidence="2 3">
    <name type="scientific">Parasponia andersonii</name>
    <name type="common">Sponia andersonii</name>
    <dbReference type="NCBI Taxonomy" id="3476"/>
    <lineage>
        <taxon>Eukaryota</taxon>
        <taxon>Viridiplantae</taxon>
        <taxon>Streptophyta</taxon>
        <taxon>Embryophyta</taxon>
        <taxon>Tracheophyta</taxon>
        <taxon>Spermatophyta</taxon>
        <taxon>Magnoliopsida</taxon>
        <taxon>eudicotyledons</taxon>
        <taxon>Gunneridae</taxon>
        <taxon>Pentapetalae</taxon>
        <taxon>rosids</taxon>
        <taxon>fabids</taxon>
        <taxon>Rosales</taxon>
        <taxon>Cannabaceae</taxon>
        <taxon>Parasponia</taxon>
    </lineage>
</organism>
<keyword evidence="1" id="KW-0472">Membrane</keyword>
<keyword evidence="1" id="KW-0812">Transmembrane</keyword>
<evidence type="ECO:0008006" key="4">
    <source>
        <dbReference type="Google" id="ProtNLM"/>
    </source>
</evidence>
<keyword evidence="1" id="KW-1133">Transmembrane helix</keyword>
<dbReference type="AlphaFoldDB" id="A0A2P5C1J6"/>
<comment type="caution">
    <text evidence="2">The sequence shown here is derived from an EMBL/GenBank/DDBJ whole genome shotgun (WGS) entry which is preliminary data.</text>
</comment>
<keyword evidence="3" id="KW-1185">Reference proteome</keyword>
<dbReference type="EMBL" id="JXTB01000188">
    <property type="protein sequence ID" value="PON54918.1"/>
    <property type="molecule type" value="Genomic_DNA"/>
</dbReference>
<evidence type="ECO:0000313" key="2">
    <source>
        <dbReference type="EMBL" id="PON54918.1"/>
    </source>
</evidence>
<proteinExistence type="predicted"/>
<feature type="transmembrane region" description="Helical" evidence="1">
    <location>
        <begin position="41"/>
        <end position="62"/>
    </location>
</feature>
<sequence>MGPGSKVEHLHPEVVSSITLTIKLDQLRNPPVKRFKRPFDALNSLLCLVWFASPLLSFFFSLNNQAPTKMNDDHNNSNNKTMTFLATVIRCSSNSYLMFNKTKRKRKVSYRKFIINTQGCQTPWISFYLRIQKVSWLILIPAVEINMSMWACDGITV</sequence>